<name>A0A4D6E1Y5_9CAUD</name>
<organism evidence="1 2">
    <name type="scientific">Gordonia phage GodonK</name>
    <dbReference type="NCBI Taxonomy" id="2562192"/>
    <lineage>
        <taxon>Viruses</taxon>
        <taxon>Duplodnaviria</taxon>
        <taxon>Heunggongvirae</taxon>
        <taxon>Uroviricota</taxon>
        <taxon>Caudoviricetes</taxon>
        <taxon>Godonkavirus</taxon>
        <taxon>Godonkavirus godonK</taxon>
    </lineage>
</organism>
<dbReference type="EMBL" id="MK620899">
    <property type="protein sequence ID" value="QBZ72679.1"/>
    <property type="molecule type" value="Genomic_DNA"/>
</dbReference>
<evidence type="ECO:0000313" key="2">
    <source>
        <dbReference type="Proteomes" id="UP000297070"/>
    </source>
</evidence>
<keyword evidence="2" id="KW-1185">Reference proteome</keyword>
<reference evidence="1 2" key="1">
    <citation type="submission" date="2019-03" db="EMBL/GenBank/DDBJ databases">
        <authorList>
            <person name="Douthitt C."/>
            <person name="D'Elia T."/>
            <person name="Bockoras C."/>
            <person name="Boss C."/>
            <person name="Clemons M."/>
            <person name="Green W."/>
            <person name="Harel H."/>
            <person name="Larralde J."/>
            <person name="Lopez M."/>
            <person name="Magana D."/>
            <person name="Miguel M."/>
            <person name="Muschweck L."/>
            <person name="Olivos K."/>
            <person name="Racette D."/>
            <person name="Reynolds M."/>
            <person name="Ru Y."/>
            <person name="Santana M."/>
            <person name="Simon R."/>
            <person name="Smotrilla K."/>
            <person name="Sufficool B."/>
            <person name="Tamayo B."/>
            <person name="Tirado E."/>
            <person name="Vajanyi M."/>
            <person name="Weger M."/>
            <person name="Wehr A."/>
            <person name="Whitaker K."/>
            <person name="Garlena R.A."/>
            <person name="Russell D.A."/>
            <person name="Pope W.H."/>
            <person name="Jacobs-Sera D."/>
            <person name="Hatfull G.F."/>
        </authorList>
    </citation>
    <scope>NUCLEOTIDE SEQUENCE [LARGE SCALE GENOMIC DNA]</scope>
</reference>
<dbReference type="Proteomes" id="UP000297070">
    <property type="component" value="Segment"/>
</dbReference>
<dbReference type="GeneID" id="55012896"/>
<gene>
    <name evidence="1" type="primary">60</name>
    <name evidence="1" type="ORF">SEA_GODONK_60</name>
</gene>
<evidence type="ECO:0000313" key="1">
    <source>
        <dbReference type="EMBL" id="QBZ72679.1"/>
    </source>
</evidence>
<protein>
    <submittedName>
        <fullName evidence="1">Uncharacterized protein</fullName>
    </submittedName>
</protein>
<accession>A0A4D6E1Y5</accession>
<sequence length="99" mass="11369">MMIEGLPDLDEWAAVDRGDKIEHIAPDMMIVTPAPRPTSIDHSFIIEKTPPLSEDHGKTFYHLWQASCTTCGWWSEACDKERAKSWGHWHHTSENLRPS</sequence>
<dbReference type="RefSeq" id="YP_009821444.1">
    <property type="nucleotide sequence ID" value="NC_048176.1"/>
</dbReference>
<proteinExistence type="predicted"/>
<dbReference type="KEGG" id="vg:55012896"/>